<dbReference type="RefSeq" id="WP_250752833.1">
    <property type="nucleotide sequence ID" value="NZ_CP098401.1"/>
</dbReference>
<evidence type="ECO:0000313" key="2">
    <source>
        <dbReference type="EMBL" id="URW76044.1"/>
    </source>
</evidence>
<keyword evidence="1" id="KW-0732">Signal</keyword>
<sequence length="111" mass="12732">MKKFTLMIAGLGIAAATIPSVASAQNYGNWQPINARQANLDRRIDVGIRNGSLNRNEAMRLRAEFRGLANLEARYRRGGLSIGERRDLDRRFDALSARIKYERHDRQGRRY</sequence>
<reference evidence="2" key="1">
    <citation type="submission" date="2022-05" db="EMBL/GenBank/DDBJ databases">
        <title>Sphingomonas sp. strain RMG20 Genome sequencing and assembly.</title>
        <authorList>
            <person name="Kim I."/>
        </authorList>
    </citation>
    <scope>NUCLEOTIDE SEQUENCE</scope>
    <source>
        <strain evidence="2">RMG20</strain>
    </source>
</reference>
<proteinExistence type="predicted"/>
<keyword evidence="3" id="KW-1185">Reference proteome</keyword>
<protein>
    <submittedName>
        <fullName evidence="2">Uncharacterized protein</fullName>
    </submittedName>
</protein>
<evidence type="ECO:0000313" key="3">
    <source>
        <dbReference type="Proteomes" id="UP001055580"/>
    </source>
</evidence>
<organism evidence="2 3">
    <name type="scientific">Sphingomonas donggukensis</name>
    <dbReference type="NCBI Taxonomy" id="2949093"/>
    <lineage>
        <taxon>Bacteria</taxon>
        <taxon>Pseudomonadati</taxon>
        <taxon>Pseudomonadota</taxon>
        <taxon>Alphaproteobacteria</taxon>
        <taxon>Sphingomonadales</taxon>
        <taxon>Sphingomonadaceae</taxon>
        <taxon>Sphingomonas</taxon>
    </lineage>
</organism>
<name>A0ABY4TVP7_9SPHN</name>
<dbReference type="Proteomes" id="UP001055580">
    <property type="component" value="Chromosome"/>
</dbReference>
<dbReference type="EMBL" id="CP098401">
    <property type="protein sequence ID" value="URW76044.1"/>
    <property type="molecule type" value="Genomic_DNA"/>
</dbReference>
<gene>
    <name evidence="2" type="ORF">M9980_02090</name>
</gene>
<accession>A0ABY4TVP7</accession>
<evidence type="ECO:0000256" key="1">
    <source>
        <dbReference type="SAM" id="SignalP"/>
    </source>
</evidence>
<feature type="signal peptide" evidence="1">
    <location>
        <begin position="1"/>
        <end position="24"/>
    </location>
</feature>
<feature type="chain" id="PRO_5047311980" evidence="1">
    <location>
        <begin position="25"/>
        <end position="111"/>
    </location>
</feature>